<dbReference type="SMART" id="SM00382">
    <property type="entry name" value="AAA"/>
    <property type="match status" value="1"/>
</dbReference>
<feature type="domain" description="ABC transporter" evidence="5">
    <location>
        <begin position="2"/>
        <end position="231"/>
    </location>
</feature>
<evidence type="ECO:0000259" key="5">
    <source>
        <dbReference type="PROSITE" id="PS50893"/>
    </source>
</evidence>
<evidence type="ECO:0000256" key="3">
    <source>
        <dbReference type="ARBA" id="ARBA00022741"/>
    </source>
</evidence>
<evidence type="ECO:0000256" key="4">
    <source>
        <dbReference type="ARBA" id="ARBA00022840"/>
    </source>
</evidence>
<evidence type="ECO:0000313" key="6">
    <source>
        <dbReference type="EMBL" id="ACL16120.1"/>
    </source>
</evidence>
<proteinExistence type="inferred from homology"/>
<dbReference type="SUPFAM" id="SSF52540">
    <property type="entry name" value="P-loop containing nucleoside triphosphate hydrolases"/>
    <property type="match status" value="1"/>
</dbReference>
<dbReference type="Pfam" id="PF00005">
    <property type="entry name" value="ABC_tran"/>
    <property type="match status" value="1"/>
</dbReference>
<dbReference type="OrthoDB" id="87732at2157"/>
<sequence length="305" mass="33444">MIQLEHLSKEYHGVRAVDDLTIAIPDGEIFGLLGPNGAGKSTAILMLVGLIEPTAGRCLVNGLDVARDPITVKQQIGYMPEDVGFYPTLSAEENLTYFGRLYGMDSRTCAKRCSDLLPLVGLEGVTKHVSGYSKGMRQRLGLAKALLNEPSVIILDEPTANLDPQGVADYRRIIRDVAREGKTVIVSSHILEEVSRVSTSIGILSAGKLVAQGSWQDLARDLSDRSASQITIRVETLDPIPEFHHTDLISMNYDHDRCTAVLIARSDIRDDLAGHLAQNGVRLRGLSREGLSLEETFLSYYRMAE</sequence>
<evidence type="ECO:0000313" key="7">
    <source>
        <dbReference type="Proteomes" id="UP000002457"/>
    </source>
</evidence>
<gene>
    <name evidence="6" type="ordered locus">Mpal_0758</name>
</gene>
<dbReference type="STRING" id="521011.Mpal_0758"/>
<dbReference type="Proteomes" id="UP000002457">
    <property type="component" value="Chromosome"/>
</dbReference>
<organism evidence="6 7">
    <name type="scientific">Methanosphaerula palustris (strain ATCC BAA-1556 / DSM 19958 / E1-9c)</name>
    <dbReference type="NCBI Taxonomy" id="521011"/>
    <lineage>
        <taxon>Archaea</taxon>
        <taxon>Methanobacteriati</taxon>
        <taxon>Methanobacteriota</taxon>
        <taxon>Stenosarchaea group</taxon>
        <taxon>Methanomicrobia</taxon>
        <taxon>Methanomicrobiales</taxon>
        <taxon>Methanoregulaceae</taxon>
        <taxon>Methanosphaerula</taxon>
    </lineage>
</organism>
<dbReference type="PANTHER" id="PTHR43335:SF4">
    <property type="entry name" value="ABC TRANSPORTER, ATP-BINDING PROTEIN"/>
    <property type="match status" value="1"/>
</dbReference>
<dbReference type="InterPro" id="IPR003439">
    <property type="entry name" value="ABC_transporter-like_ATP-bd"/>
</dbReference>
<dbReference type="InterPro" id="IPR003593">
    <property type="entry name" value="AAA+_ATPase"/>
</dbReference>
<comment type="similarity">
    <text evidence="1">Belongs to the ABC transporter superfamily.</text>
</comment>
<dbReference type="EMBL" id="CP001338">
    <property type="protein sequence ID" value="ACL16120.1"/>
    <property type="molecule type" value="Genomic_DNA"/>
</dbReference>
<name>B8GG46_METPE</name>
<dbReference type="Gene3D" id="3.40.50.300">
    <property type="entry name" value="P-loop containing nucleotide triphosphate hydrolases"/>
    <property type="match status" value="1"/>
</dbReference>
<keyword evidence="4" id="KW-0067">ATP-binding</keyword>
<dbReference type="GeneID" id="7270499"/>
<dbReference type="RefSeq" id="WP_012617439.1">
    <property type="nucleotide sequence ID" value="NC_011832.1"/>
</dbReference>
<dbReference type="eggNOG" id="arCOG00194">
    <property type="taxonomic scope" value="Archaea"/>
</dbReference>
<dbReference type="KEGG" id="mpl:Mpal_0758"/>
<dbReference type="PROSITE" id="PS00211">
    <property type="entry name" value="ABC_TRANSPORTER_1"/>
    <property type="match status" value="1"/>
</dbReference>
<dbReference type="GO" id="GO:0005524">
    <property type="term" value="F:ATP binding"/>
    <property type="evidence" value="ECO:0007669"/>
    <property type="project" value="UniProtKB-KW"/>
</dbReference>
<evidence type="ECO:0000256" key="2">
    <source>
        <dbReference type="ARBA" id="ARBA00022448"/>
    </source>
</evidence>
<dbReference type="PROSITE" id="PS50893">
    <property type="entry name" value="ABC_TRANSPORTER_2"/>
    <property type="match status" value="1"/>
</dbReference>
<keyword evidence="3" id="KW-0547">Nucleotide-binding</keyword>
<keyword evidence="2" id="KW-0813">Transport</keyword>
<dbReference type="InterPro" id="IPR027417">
    <property type="entry name" value="P-loop_NTPase"/>
</dbReference>
<dbReference type="HOGENOM" id="CLU_000604_1_2_2"/>
<reference evidence="6 7" key="1">
    <citation type="journal article" date="2015" name="Genome Announc.">
        <title>Complete Genome Sequence of Methanosphaerula palustris E1-9CT, a Hydrogenotrophic Methanogen Isolated from a Minerotrophic Fen Peatland.</title>
        <authorList>
            <person name="Cadillo-Quiroz H."/>
            <person name="Browne P."/>
            <person name="Kyrpides N."/>
            <person name="Woyke T."/>
            <person name="Goodwin L."/>
            <person name="Detter C."/>
            <person name="Yavitt J.B."/>
            <person name="Zinder S.H."/>
        </authorList>
    </citation>
    <scope>NUCLEOTIDE SEQUENCE [LARGE SCALE GENOMIC DNA]</scope>
    <source>
        <strain evidence="7">ATCC BAA-1556 / DSM 19958 / E1-9c</strain>
    </source>
</reference>
<dbReference type="InterPro" id="IPR017871">
    <property type="entry name" value="ABC_transporter-like_CS"/>
</dbReference>
<keyword evidence="7" id="KW-1185">Reference proteome</keyword>
<dbReference type="CDD" id="cd03230">
    <property type="entry name" value="ABC_DR_subfamily_A"/>
    <property type="match status" value="1"/>
</dbReference>
<dbReference type="AlphaFoldDB" id="B8GG46"/>
<evidence type="ECO:0000256" key="1">
    <source>
        <dbReference type="ARBA" id="ARBA00005417"/>
    </source>
</evidence>
<protein>
    <submittedName>
        <fullName evidence="6">ABC transporter related</fullName>
    </submittedName>
</protein>
<accession>B8GG46</accession>
<dbReference type="PANTHER" id="PTHR43335">
    <property type="entry name" value="ABC TRANSPORTER, ATP-BINDING PROTEIN"/>
    <property type="match status" value="1"/>
</dbReference>
<dbReference type="GO" id="GO:0016887">
    <property type="term" value="F:ATP hydrolysis activity"/>
    <property type="evidence" value="ECO:0007669"/>
    <property type="project" value="InterPro"/>
</dbReference>